<dbReference type="EMBL" id="CAJNOK010020811">
    <property type="protein sequence ID" value="CAF1322272.1"/>
    <property type="molecule type" value="Genomic_DNA"/>
</dbReference>
<evidence type="ECO:0000313" key="1">
    <source>
        <dbReference type="EMBL" id="CAF1322272.1"/>
    </source>
</evidence>
<gene>
    <name evidence="2" type="ORF">GPM918_LOCUS33292</name>
    <name evidence="1" type="ORF">OVA965_LOCUS29494</name>
    <name evidence="4" type="ORF">SRO942_LOCUS33974</name>
    <name evidence="3" type="ORF">TMI583_LOCUS30268</name>
</gene>
<dbReference type="Proteomes" id="UP000682733">
    <property type="component" value="Unassembled WGS sequence"/>
</dbReference>
<sequence>MGESESGLEDFLADSDLDSTTTQILVEDTSAAQLTPIASRKTDGILKRLQTNLTSSVRSGKRVKFNDNVKVLLYTLPSQLAAVDVIADISVVHEQIKPIERKIPDDLSEVYLNNCFDTFNEIHVSQRDSIQHIFPLLIDCKKPIDSVVYSISRGL</sequence>
<evidence type="ECO:0000313" key="3">
    <source>
        <dbReference type="EMBL" id="CAF4132675.1"/>
    </source>
</evidence>
<evidence type="ECO:0000313" key="5">
    <source>
        <dbReference type="Proteomes" id="UP000663829"/>
    </source>
</evidence>
<dbReference type="EMBL" id="CAJOBA010042417">
    <property type="protein sequence ID" value="CAF4132675.1"/>
    <property type="molecule type" value="Genomic_DNA"/>
</dbReference>
<organism evidence="2 5">
    <name type="scientific">Didymodactylos carnosus</name>
    <dbReference type="NCBI Taxonomy" id="1234261"/>
    <lineage>
        <taxon>Eukaryota</taxon>
        <taxon>Metazoa</taxon>
        <taxon>Spiralia</taxon>
        <taxon>Gnathifera</taxon>
        <taxon>Rotifera</taxon>
        <taxon>Eurotatoria</taxon>
        <taxon>Bdelloidea</taxon>
        <taxon>Philodinida</taxon>
        <taxon>Philodinidae</taxon>
        <taxon>Didymodactylos</taxon>
    </lineage>
</organism>
<name>A0A815LDB8_9BILA</name>
<reference evidence="2" key="1">
    <citation type="submission" date="2021-02" db="EMBL/GenBank/DDBJ databases">
        <authorList>
            <person name="Nowell W R."/>
        </authorList>
    </citation>
    <scope>NUCLEOTIDE SEQUENCE</scope>
</reference>
<dbReference type="AlphaFoldDB" id="A0A815LDB8"/>
<dbReference type="Proteomes" id="UP000677228">
    <property type="component" value="Unassembled WGS sequence"/>
</dbReference>
<accession>A0A815LDB8</accession>
<dbReference type="EMBL" id="CAJNOQ010017580">
    <property type="protein sequence ID" value="CAF1401839.1"/>
    <property type="molecule type" value="Genomic_DNA"/>
</dbReference>
<comment type="caution">
    <text evidence="2">The sequence shown here is derived from an EMBL/GenBank/DDBJ whole genome shotgun (WGS) entry which is preliminary data.</text>
</comment>
<feature type="non-terminal residue" evidence="2">
    <location>
        <position position="1"/>
    </location>
</feature>
<dbReference type="Proteomes" id="UP000663829">
    <property type="component" value="Unassembled WGS sequence"/>
</dbReference>
<evidence type="ECO:0000313" key="4">
    <source>
        <dbReference type="EMBL" id="CAF4295389.1"/>
    </source>
</evidence>
<proteinExistence type="predicted"/>
<dbReference type="Proteomes" id="UP000681722">
    <property type="component" value="Unassembled WGS sequence"/>
</dbReference>
<evidence type="ECO:0000313" key="2">
    <source>
        <dbReference type="EMBL" id="CAF1401839.1"/>
    </source>
</evidence>
<protein>
    <submittedName>
        <fullName evidence="2">Uncharacterized protein</fullName>
    </submittedName>
</protein>
<keyword evidence="5" id="KW-1185">Reference proteome</keyword>
<dbReference type="EMBL" id="CAJOBC010083001">
    <property type="protein sequence ID" value="CAF4295389.1"/>
    <property type="molecule type" value="Genomic_DNA"/>
</dbReference>